<keyword evidence="2" id="KW-1185">Reference proteome</keyword>
<proteinExistence type="predicted"/>
<accession>A0AA37XAC0</accession>
<sequence>MRHGPHRGGVAVTIERTSYVSGVTGLAALRVEDAAAAHRATANARVGRDGVASIIVEVTDRRGNLLAREIVDSDAKREIAADRMLSGSRIERCGPWRVDPVHKNRRLVAEVALRMSDSVGSLGRERRAAATSA</sequence>
<gene>
    <name evidence="1" type="ORF">GCM10025874_04180</name>
</gene>
<evidence type="ECO:0000313" key="2">
    <source>
        <dbReference type="Proteomes" id="UP001157160"/>
    </source>
</evidence>
<reference evidence="1 2" key="1">
    <citation type="journal article" date="2014" name="Int. J. Syst. Evol. Microbiol.">
        <title>Complete genome sequence of Corynebacterium casei LMG S-19264T (=DSM 44701T), isolated from a smear-ripened cheese.</title>
        <authorList>
            <consortium name="US DOE Joint Genome Institute (JGI-PGF)"/>
            <person name="Walter F."/>
            <person name="Albersmeier A."/>
            <person name="Kalinowski J."/>
            <person name="Ruckert C."/>
        </authorList>
    </citation>
    <scope>NUCLEOTIDE SEQUENCE [LARGE SCALE GENOMIC DNA]</scope>
    <source>
        <strain evidence="1 2">NBRC 112289</strain>
    </source>
</reference>
<comment type="caution">
    <text evidence="1">The sequence shown here is derived from an EMBL/GenBank/DDBJ whole genome shotgun (WGS) entry which is preliminary data.</text>
</comment>
<name>A0AA37XAC0_9MICO</name>
<organism evidence="1 2">
    <name type="scientific">Arenivirga flava</name>
    <dbReference type="NCBI Taxonomy" id="1930060"/>
    <lineage>
        <taxon>Bacteria</taxon>
        <taxon>Bacillati</taxon>
        <taxon>Actinomycetota</taxon>
        <taxon>Actinomycetes</taxon>
        <taxon>Micrococcales</taxon>
        <taxon>Microbacteriaceae</taxon>
        <taxon>Arenivirga</taxon>
    </lineage>
</organism>
<dbReference type="AlphaFoldDB" id="A0AA37XAC0"/>
<evidence type="ECO:0000313" key="1">
    <source>
        <dbReference type="EMBL" id="GMA27165.1"/>
    </source>
</evidence>
<dbReference type="Proteomes" id="UP001157160">
    <property type="component" value="Unassembled WGS sequence"/>
</dbReference>
<protein>
    <submittedName>
        <fullName evidence="1">Uncharacterized protein</fullName>
    </submittedName>
</protein>
<dbReference type="EMBL" id="BSUL01000001">
    <property type="protein sequence ID" value="GMA27165.1"/>
    <property type="molecule type" value="Genomic_DNA"/>
</dbReference>